<evidence type="ECO:0000256" key="1">
    <source>
        <dbReference type="SAM" id="SignalP"/>
    </source>
</evidence>
<proteinExistence type="predicted"/>
<dbReference type="AlphaFoldDB" id="A0A175RT53"/>
<accession>A0A175RT53</accession>
<name>A0A175RT53_9MICO</name>
<evidence type="ECO:0000313" key="4">
    <source>
        <dbReference type="Proteomes" id="UP000078252"/>
    </source>
</evidence>
<comment type="caution">
    <text evidence="3">The sequence shown here is derived from an EMBL/GenBank/DDBJ whole genome shotgun (WGS) entry which is preliminary data.</text>
</comment>
<gene>
    <name evidence="3" type="ORF">NS184_08945</name>
</gene>
<dbReference type="PATRIC" id="fig|33881.3.peg.2118"/>
<evidence type="ECO:0000259" key="2">
    <source>
        <dbReference type="Pfam" id="PF12697"/>
    </source>
</evidence>
<dbReference type="RefSeq" id="WP_058725769.1">
    <property type="nucleotide sequence ID" value="NZ_LDQC01000048.1"/>
</dbReference>
<feature type="domain" description="AB hydrolase-1" evidence="2">
    <location>
        <begin position="101"/>
        <end position="341"/>
    </location>
</feature>
<evidence type="ECO:0000313" key="3">
    <source>
        <dbReference type="EMBL" id="KTR06468.1"/>
    </source>
</evidence>
<dbReference type="Pfam" id="PF12697">
    <property type="entry name" value="Abhydrolase_6"/>
    <property type="match status" value="1"/>
</dbReference>
<dbReference type="STRING" id="33881.NS184_08945"/>
<dbReference type="Proteomes" id="UP000078252">
    <property type="component" value="Unassembled WGS sequence"/>
</dbReference>
<dbReference type="SUPFAM" id="SSF53474">
    <property type="entry name" value="alpha/beta-Hydrolases"/>
    <property type="match status" value="1"/>
</dbReference>
<feature type="chain" id="PRO_5039583760" description="AB hydrolase-1 domain-containing protein" evidence="1">
    <location>
        <begin position="21"/>
        <end position="360"/>
    </location>
</feature>
<organism evidence="3 4">
    <name type="scientific">Curtobacterium luteum</name>
    <dbReference type="NCBI Taxonomy" id="33881"/>
    <lineage>
        <taxon>Bacteria</taxon>
        <taxon>Bacillati</taxon>
        <taxon>Actinomycetota</taxon>
        <taxon>Actinomycetes</taxon>
        <taxon>Micrococcales</taxon>
        <taxon>Microbacteriaceae</taxon>
        <taxon>Curtobacterium</taxon>
    </lineage>
</organism>
<feature type="signal peptide" evidence="1">
    <location>
        <begin position="1"/>
        <end position="20"/>
    </location>
</feature>
<dbReference type="EMBL" id="LDQC01000048">
    <property type="protein sequence ID" value="KTR06468.1"/>
    <property type="molecule type" value="Genomic_DNA"/>
</dbReference>
<protein>
    <recommendedName>
        <fullName evidence="2">AB hydrolase-1 domain-containing protein</fullName>
    </recommendedName>
</protein>
<sequence length="360" mass="37369">MTARRSAGVALVVAAAIALAAGTVPSVVETVRTDRVLAASAAATTSPSRSELPGETLRLRPVSGPVTGLQTGFLRVPDLGGGAHRVRVGVVTPADEPVADVLFVHGHADRLDNHAALFADLRAAGIRVVSFDLPSHGETDAGAIDRWSFDDLGALAARVVHATEQDPDRPFVLAGWSFGGLLATRFVQDPSIRAAFGRPVRGLALESPAIVPRTFAGGDGISRLRALTHNLGAPVLCPPRPASPFLDPVFAGRLLAHAGVAVAAPVPAAVPTLVELAGDDDRYVDVPAVRRWAETVAPRGGADVRVVQCAGARHGIDIEAWPIGSAVRGELVRFTLDVAGHDDPARVSPVDTSEEGEACR</sequence>
<dbReference type="InterPro" id="IPR000073">
    <property type="entry name" value="AB_hydrolase_1"/>
</dbReference>
<dbReference type="GO" id="GO:0003824">
    <property type="term" value="F:catalytic activity"/>
    <property type="evidence" value="ECO:0007669"/>
    <property type="project" value="UniProtKB-ARBA"/>
</dbReference>
<reference evidence="3 4" key="1">
    <citation type="journal article" date="2016" name="Front. Microbiol.">
        <title>Genomic Resource of Rice Seed Associated Bacteria.</title>
        <authorList>
            <person name="Midha S."/>
            <person name="Bansal K."/>
            <person name="Sharma S."/>
            <person name="Kumar N."/>
            <person name="Patil P.P."/>
            <person name="Chaudhry V."/>
            <person name="Patil P.B."/>
        </authorList>
    </citation>
    <scope>NUCLEOTIDE SEQUENCE [LARGE SCALE GENOMIC DNA]</scope>
    <source>
        <strain evidence="3 4">NS184</strain>
    </source>
</reference>
<dbReference type="Gene3D" id="3.40.50.1820">
    <property type="entry name" value="alpha/beta hydrolase"/>
    <property type="match status" value="1"/>
</dbReference>
<dbReference type="InterPro" id="IPR029058">
    <property type="entry name" value="AB_hydrolase_fold"/>
</dbReference>
<keyword evidence="1" id="KW-0732">Signal</keyword>